<keyword evidence="1" id="KW-0812">Transmembrane</keyword>
<dbReference type="EMBL" id="JAEVFJ010000039">
    <property type="protein sequence ID" value="KAH8088924.1"/>
    <property type="molecule type" value="Genomic_DNA"/>
</dbReference>
<feature type="transmembrane region" description="Helical" evidence="1">
    <location>
        <begin position="210"/>
        <end position="229"/>
    </location>
</feature>
<feature type="transmembrane region" description="Helical" evidence="1">
    <location>
        <begin position="235"/>
        <end position="256"/>
    </location>
</feature>
<feature type="domain" description="DUF6534" evidence="2">
    <location>
        <begin position="177"/>
        <end position="260"/>
    </location>
</feature>
<sequence length="313" mass="35176">MTESDSVATAIVGSNALDPYLVTKSMILAHLVSWTLFGMLSVQVYVYYVLSPQDSWRFKGAVGLTYCLELTQLFLATYHSFHVLAIGFGNPLVLENSEEFWFHLSVLRGIVSTVYQTFCAWHVYSLIRWQWLLLVISSLSITQLCLSIWDSVTLLRFSRPTHSQVFPAGLCWLLSASLCNIIIACSLTYSHRLLSANKPATIVTRLVGKTTENGINVTIFSILELILFIAKGESFWYSIVLTATSKLYSNTLLAILNSRVHITGGRLSDLHTRDTSYMFSQRAQFSTHISQPQHGEMTPEISKVYPTGREIIS</sequence>
<name>A0A8K0UGD5_9AGAR</name>
<feature type="transmembrane region" description="Helical" evidence="1">
    <location>
        <begin position="62"/>
        <end position="88"/>
    </location>
</feature>
<evidence type="ECO:0000259" key="2">
    <source>
        <dbReference type="Pfam" id="PF20152"/>
    </source>
</evidence>
<evidence type="ECO:0000256" key="1">
    <source>
        <dbReference type="SAM" id="Phobius"/>
    </source>
</evidence>
<dbReference type="InterPro" id="IPR045339">
    <property type="entry name" value="DUF6534"/>
</dbReference>
<dbReference type="Pfam" id="PF20152">
    <property type="entry name" value="DUF6534"/>
    <property type="match status" value="1"/>
</dbReference>
<keyword evidence="4" id="KW-1185">Reference proteome</keyword>
<evidence type="ECO:0000313" key="4">
    <source>
        <dbReference type="Proteomes" id="UP000813824"/>
    </source>
</evidence>
<accession>A0A8K0UGD5</accession>
<dbReference type="Proteomes" id="UP000813824">
    <property type="component" value="Unassembled WGS sequence"/>
</dbReference>
<feature type="transmembrane region" description="Helical" evidence="1">
    <location>
        <begin position="169"/>
        <end position="189"/>
    </location>
</feature>
<proteinExistence type="predicted"/>
<organism evidence="3 4">
    <name type="scientific">Cristinia sonorae</name>
    <dbReference type="NCBI Taxonomy" id="1940300"/>
    <lineage>
        <taxon>Eukaryota</taxon>
        <taxon>Fungi</taxon>
        <taxon>Dikarya</taxon>
        <taxon>Basidiomycota</taxon>
        <taxon>Agaricomycotina</taxon>
        <taxon>Agaricomycetes</taxon>
        <taxon>Agaricomycetidae</taxon>
        <taxon>Agaricales</taxon>
        <taxon>Pleurotineae</taxon>
        <taxon>Stephanosporaceae</taxon>
        <taxon>Cristinia</taxon>
    </lineage>
</organism>
<keyword evidence="1" id="KW-1133">Transmembrane helix</keyword>
<dbReference type="AlphaFoldDB" id="A0A8K0UGD5"/>
<feature type="transmembrane region" description="Helical" evidence="1">
    <location>
        <begin position="131"/>
        <end position="149"/>
    </location>
</feature>
<keyword evidence="1" id="KW-0472">Membrane</keyword>
<protein>
    <recommendedName>
        <fullName evidence="2">DUF6534 domain-containing protein</fullName>
    </recommendedName>
</protein>
<dbReference type="PANTHER" id="PTHR40465:SF1">
    <property type="entry name" value="DUF6534 DOMAIN-CONTAINING PROTEIN"/>
    <property type="match status" value="1"/>
</dbReference>
<dbReference type="PANTHER" id="PTHR40465">
    <property type="entry name" value="CHROMOSOME 1, WHOLE GENOME SHOTGUN SEQUENCE"/>
    <property type="match status" value="1"/>
</dbReference>
<gene>
    <name evidence="3" type="ORF">BXZ70DRAFT_1067547</name>
</gene>
<feature type="transmembrane region" description="Helical" evidence="1">
    <location>
        <begin position="100"/>
        <end position="124"/>
    </location>
</feature>
<evidence type="ECO:0000313" key="3">
    <source>
        <dbReference type="EMBL" id="KAH8088924.1"/>
    </source>
</evidence>
<reference evidence="3" key="1">
    <citation type="journal article" date="2021" name="New Phytol.">
        <title>Evolutionary innovations through gain and loss of genes in the ectomycorrhizal Boletales.</title>
        <authorList>
            <person name="Wu G."/>
            <person name="Miyauchi S."/>
            <person name="Morin E."/>
            <person name="Kuo A."/>
            <person name="Drula E."/>
            <person name="Varga T."/>
            <person name="Kohler A."/>
            <person name="Feng B."/>
            <person name="Cao Y."/>
            <person name="Lipzen A."/>
            <person name="Daum C."/>
            <person name="Hundley H."/>
            <person name="Pangilinan J."/>
            <person name="Johnson J."/>
            <person name="Barry K."/>
            <person name="LaButti K."/>
            <person name="Ng V."/>
            <person name="Ahrendt S."/>
            <person name="Min B."/>
            <person name="Choi I.G."/>
            <person name="Park H."/>
            <person name="Plett J.M."/>
            <person name="Magnuson J."/>
            <person name="Spatafora J.W."/>
            <person name="Nagy L.G."/>
            <person name="Henrissat B."/>
            <person name="Grigoriev I.V."/>
            <person name="Yang Z.L."/>
            <person name="Xu J."/>
            <person name="Martin F.M."/>
        </authorList>
    </citation>
    <scope>NUCLEOTIDE SEQUENCE</scope>
    <source>
        <strain evidence="3">KKN 215</strain>
    </source>
</reference>
<dbReference type="OrthoDB" id="2535105at2759"/>
<comment type="caution">
    <text evidence="3">The sequence shown here is derived from an EMBL/GenBank/DDBJ whole genome shotgun (WGS) entry which is preliminary data.</text>
</comment>
<feature type="transmembrane region" description="Helical" evidence="1">
    <location>
        <begin position="27"/>
        <end position="50"/>
    </location>
</feature>